<name>A0A8J3RYK2_PLARO</name>
<feature type="chain" id="PRO_5038450687" description="Lipoprotein" evidence="1">
    <location>
        <begin position="26"/>
        <end position="148"/>
    </location>
</feature>
<keyword evidence="3" id="KW-1185">Reference proteome</keyword>
<protein>
    <recommendedName>
        <fullName evidence="4">Lipoprotein</fullName>
    </recommendedName>
</protein>
<dbReference type="EMBL" id="BOOI01000017">
    <property type="protein sequence ID" value="GIH83693.1"/>
    <property type="molecule type" value="Genomic_DNA"/>
</dbReference>
<keyword evidence="1" id="KW-0732">Signal</keyword>
<dbReference type="RefSeq" id="WP_084779999.1">
    <property type="nucleotide sequence ID" value="NZ_BMQP01000002.1"/>
</dbReference>
<evidence type="ECO:0000313" key="3">
    <source>
        <dbReference type="Proteomes" id="UP000655044"/>
    </source>
</evidence>
<evidence type="ECO:0000313" key="2">
    <source>
        <dbReference type="EMBL" id="GIH83693.1"/>
    </source>
</evidence>
<reference evidence="2" key="1">
    <citation type="submission" date="2021-01" db="EMBL/GenBank/DDBJ databases">
        <title>Whole genome shotgun sequence of Planobispora rosea NBRC 15558.</title>
        <authorList>
            <person name="Komaki H."/>
            <person name="Tamura T."/>
        </authorList>
    </citation>
    <scope>NUCLEOTIDE SEQUENCE</scope>
    <source>
        <strain evidence="2">NBRC 15558</strain>
    </source>
</reference>
<dbReference type="PROSITE" id="PS51257">
    <property type="entry name" value="PROKAR_LIPOPROTEIN"/>
    <property type="match status" value="1"/>
</dbReference>
<accession>A0A8J3RYK2</accession>
<dbReference type="OrthoDB" id="5114877at2"/>
<organism evidence="2 3">
    <name type="scientific">Planobispora rosea</name>
    <dbReference type="NCBI Taxonomy" id="35762"/>
    <lineage>
        <taxon>Bacteria</taxon>
        <taxon>Bacillati</taxon>
        <taxon>Actinomycetota</taxon>
        <taxon>Actinomycetes</taxon>
        <taxon>Streptosporangiales</taxon>
        <taxon>Streptosporangiaceae</taxon>
        <taxon>Planobispora</taxon>
    </lineage>
</organism>
<sequence>MTLHPRYLGTLVLAVVLSTACSVSGGPAGDGYGEAAPQDGPPAATPEDAPLTVEQLAARLGCRPEIQIEAAELRQGHCATPMGEFFLTTFATQRGKDEWMDAAPEYSPHLVGHLWTALSSRAVLERVQRKLGGDLHLKDHRTKTPAPG</sequence>
<evidence type="ECO:0008006" key="4">
    <source>
        <dbReference type="Google" id="ProtNLM"/>
    </source>
</evidence>
<evidence type="ECO:0000256" key="1">
    <source>
        <dbReference type="SAM" id="SignalP"/>
    </source>
</evidence>
<gene>
    <name evidence="2" type="ORF">Pro02_21010</name>
</gene>
<feature type="signal peptide" evidence="1">
    <location>
        <begin position="1"/>
        <end position="25"/>
    </location>
</feature>
<dbReference type="AlphaFoldDB" id="A0A8J3RYK2"/>
<proteinExistence type="predicted"/>
<comment type="caution">
    <text evidence="2">The sequence shown here is derived from an EMBL/GenBank/DDBJ whole genome shotgun (WGS) entry which is preliminary data.</text>
</comment>
<dbReference type="Proteomes" id="UP000655044">
    <property type="component" value="Unassembled WGS sequence"/>
</dbReference>